<proteinExistence type="predicted"/>
<dbReference type="SMART" id="SM00353">
    <property type="entry name" value="HLH"/>
    <property type="match status" value="1"/>
</dbReference>
<evidence type="ECO:0000313" key="8">
    <source>
        <dbReference type="Proteomes" id="UP001370490"/>
    </source>
</evidence>
<feature type="domain" description="BHLH" evidence="6">
    <location>
        <begin position="66"/>
        <end position="115"/>
    </location>
</feature>
<keyword evidence="8" id="KW-1185">Reference proteome</keyword>
<feature type="coiled-coil region" evidence="5">
    <location>
        <begin position="105"/>
        <end position="139"/>
    </location>
</feature>
<dbReference type="Proteomes" id="UP001370490">
    <property type="component" value="Unassembled WGS sequence"/>
</dbReference>
<dbReference type="SUPFAM" id="SSF47459">
    <property type="entry name" value="HLH, helix-loop-helix DNA-binding domain"/>
    <property type="match status" value="1"/>
</dbReference>
<dbReference type="PROSITE" id="PS50888">
    <property type="entry name" value="BHLH"/>
    <property type="match status" value="1"/>
</dbReference>
<keyword evidence="3" id="KW-0804">Transcription</keyword>
<dbReference type="InterPro" id="IPR036638">
    <property type="entry name" value="HLH_DNA-bd_sf"/>
</dbReference>
<evidence type="ECO:0000313" key="7">
    <source>
        <dbReference type="EMBL" id="KAK6929862.1"/>
    </source>
</evidence>
<protein>
    <submittedName>
        <fullName evidence="7">Myc-type, basic helix-loop-helix (BHLH) domain</fullName>
    </submittedName>
</protein>
<evidence type="ECO:0000256" key="1">
    <source>
        <dbReference type="ARBA" id="ARBA00004123"/>
    </source>
</evidence>
<name>A0AAN8VM30_9MAGN</name>
<sequence>MFSLEESLQMTHSAFLGYAEKPVESLSATNFNVGSNSNSMNMQMKMVNCVGDNWIKQSEATEPERDQCPRHTISERMRRMKEKQNYNALHSLLPPKTKSDKNSIVKMAIKEVQELRSYKKELEKRNEELMRNLFEEEEEETEVAKIRITVNNASSGIDSMLGVFQCLKNLGIKIRSIQSSFSCGQLSAVLEIETKVLTYSLSLSLSLT</sequence>
<feature type="non-terminal residue" evidence="7">
    <location>
        <position position="208"/>
    </location>
</feature>
<comment type="caution">
    <text evidence="7">The sequence shown here is derived from an EMBL/GenBank/DDBJ whole genome shotgun (WGS) entry which is preliminary data.</text>
</comment>
<dbReference type="GO" id="GO:0005634">
    <property type="term" value="C:nucleus"/>
    <property type="evidence" value="ECO:0007669"/>
    <property type="project" value="UniProtKB-SubCell"/>
</dbReference>
<keyword evidence="5" id="KW-0175">Coiled coil</keyword>
<evidence type="ECO:0000256" key="5">
    <source>
        <dbReference type="SAM" id="Coils"/>
    </source>
</evidence>
<dbReference type="PANTHER" id="PTHR46665">
    <property type="entry name" value="TRANSCRIPTION FACTOR BHLH041-RELATED-RELATED"/>
    <property type="match status" value="1"/>
</dbReference>
<evidence type="ECO:0000259" key="6">
    <source>
        <dbReference type="PROSITE" id="PS50888"/>
    </source>
</evidence>
<keyword evidence="4" id="KW-0539">Nucleus</keyword>
<dbReference type="InterPro" id="IPR045239">
    <property type="entry name" value="bHLH95_bHLH"/>
</dbReference>
<dbReference type="InterPro" id="IPR044658">
    <property type="entry name" value="bHLH92/bHLH041-like"/>
</dbReference>
<dbReference type="InterPro" id="IPR011598">
    <property type="entry name" value="bHLH_dom"/>
</dbReference>
<gene>
    <name evidence="7" type="ORF">RJ641_003956</name>
</gene>
<dbReference type="CDD" id="cd11393">
    <property type="entry name" value="bHLH_AtbHLH_like"/>
    <property type="match status" value="1"/>
</dbReference>
<dbReference type="Pfam" id="PF00010">
    <property type="entry name" value="HLH"/>
    <property type="match status" value="1"/>
</dbReference>
<dbReference type="PANTHER" id="PTHR46665:SF6">
    <property type="entry name" value="TRANSCRIPTION FACTOR BHLH92"/>
    <property type="match status" value="1"/>
</dbReference>
<dbReference type="GO" id="GO:0046983">
    <property type="term" value="F:protein dimerization activity"/>
    <property type="evidence" value="ECO:0007669"/>
    <property type="project" value="InterPro"/>
</dbReference>
<keyword evidence="2" id="KW-0805">Transcription regulation</keyword>
<evidence type="ECO:0000256" key="3">
    <source>
        <dbReference type="ARBA" id="ARBA00023163"/>
    </source>
</evidence>
<reference evidence="7 8" key="1">
    <citation type="submission" date="2023-12" db="EMBL/GenBank/DDBJ databases">
        <title>A high-quality genome assembly for Dillenia turbinata (Dilleniales).</title>
        <authorList>
            <person name="Chanderbali A."/>
        </authorList>
    </citation>
    <scope>NUCLEOTIDE SEQUENCE [LARGE SCALE GENOMIC DNA]</scope>
    <source>
        <strain evidence="7">LSX21</strain>
        <tissue evidence="7">Leaf</tissue>
    </source>
</reference>
<comment type="subcellular location">
    <subcellularLocation>
        <location evidence="1">Nucleus</location>
    </subcellularLocation>
</comment>
<accession>A0AAN8VM30</accession>
<evidence type="ECO:0000256" key="2">
    <source>
        <dbReference type="ARBA" id="ARBA00023015"/>
    </source>
</evidence>
<evidence type="ECO:0000256" key="4">
    <source>
        <dbReference type="ARBA" id="ARBA00023242"/>
    </source>
</evidence>
<dbReference type="AlphaFoldDB" id="A0AAN8VM30"/>
<organism evidence="7 8">
    <name type="scientific">Dillenia turbinata</name>
    <dbReference type="NCBI Taxonomy" id="194707"/>
    <lineage>
        <taxon>Eukaryota</taxon>
        <taxon>Viridiplantae</taxon>
        <taxon>Streptophyta</taxon>
        <taxon>Embryophyta</taxon>
        <taxon>Tracheophyta</taxon>
        <taxon>Spermatophyta</taxon>
        <taxon>Magnoliopsida</taxon>
        <taxon>eudicotyledons</taxon>
        <taxon>Gunneridae</taxon>
        <taxon>Pentapetalae</taxon>
        <taxon>Dilleniales</taxon>
        <taxon>Dilleniaceae</taxon>
        <taxon>Dillenia</taxon>
    </lineage>
</organism>
<dbReference type="EMBL" id="JBAMMX010000012">
    <property type="protein sequence ID" value="KAK6929862.1"/>
    <property type="molecule type" value="Genomic_DNA"/>
</dbReference>
<dbReference type="Gene3D" id="4.10.280.10">
    <property type="entry name" value="Helix-loop-helix DNA-binding domain"/>
    <property type="match status" value="1"/>
</dbReference>